<dbReference type="SUPFAM" id="SSF64397">
    <property type="entry name" value="Hsp33 domain"/>
    <property type="match status" value="1"/>
</dbReference>
<reference evidence="6 7" key="1">
    <citation type="submission" date="2019-03" db="EMBL/GenBank/DDBJ databases">
        <title>Genomic Encyclopedia of Type Strains, Phase IV (KMG-IV): sequencing the most valuable type-strain genomes for metagenomic binning, comparative biology and taxonomic classification.</title>
        <authorList>
            <person name="Goeker M."/>
        </authorList>
    </citation>
    <scope>NUCLEOTIDE SEQUENCE [LARGE SCALE GENOMIC DNA]</scope>
    <source>
        <strain evidence="6 7">DSM 102969</strain>
    </source>
</reference>
<evidence type="ECO:0000256" key="1">
    <source>
        <dbReference type="ARBA" id="ARBA00022490"/>
    </source>
</evidence>
<dbReference type="RefSeq" id="WP_126540661.1">
    <property type="nucleotide sequence ID" value="NZ_BSPM01000002.1"/>
</dbReference>
<keyword evidence="2" id="KW-0862">Zinc</keyword>
<comment type="caution">
    <text evidence="6">The sequence shown here is derived from an EMBL/GenBank/DDBJ whole genome shotgun (WGS) entry which is preliminary data.</text>
</comment>
<keyword evidence="4" id="KW-0143">Chaperone</keyword>
<dbReference type="InterPro" id="IPR016154">
    <property type="entry name" value="Heat_shock_Hsp33_C"/>
</dbReference>
<evidence type="ECO:0000256" key="2">
    <source>
        <dbReference type="ARBA" id="ARBA00022833"/>
    </source>
</evidence>
<dbReference type="PANTHER" id="PTHR30111:SF1">
    <property type="entry name" value="33 KDA CHAPERONIN"/>
    <property type="match status" value="1"/>
</dbReference>
<dbReference type="Gene3D" id="3.90.1280.10">
    <property type="entry name" value="HSP33 redox switch-like"/>
    <property type="match status" value="1"/>
</dbReference>
<keyword evidence="7" id="KW-1185">Reference proteome</keyword>
<organism evidence="6 7">
    <name type="scientific">Oharaeibacter diazotrophicus</name>
    <dbReference type="NCBI Taxonomy" id="1920512"/>
    <lineage>
        <taxon>Bacteria</taxon>
        <taxon>Pseudomonadati</taxon>
        <taxon>Pseudomonadota</taxon>
        <taxon>Alphaproteobacteria</taxon>
        <taxon>Hyphomicrobiales</taxon>
        <taxon>Pleomorphomonadaceae</taxon>
        <taxon>Oharaeibacter</taxon>
    </lineage>
</organism>
<evidence type="ECO:0000256" key="5">
    <source>
        <dbReference type="ARBA" id="ARBA00023284"/>
    </source>
</evidence>
<dbReference type="InterPro" id="IPR023212">
    <property type="entry name" value="Hsp33_helix_hairpin_bin_dom_sf"/>
</dbReference>
<dbReference type="Gene3D" id="1.10.287.480">
    <property type="entry name" value="helix hairpin bin"/>
    <property type="match status" value="1"/>
</dbReference>
<dbReference type="GO" id="GO:0042026">
    <property type="term" value="P:protein refolding"/>
    <property type="evidence" value="ECO:0007669"/>
    <property type="project" value="TreeGrafter"/>
</dbReference>
<evidence type="ECO:0000313" key="7">
    <source>
        <dbReference type="Proteomes" id="UP000294547"/>
    </source>
</evidence>
<dbReference type="AlphaFoldDB" id="A0A4R6R6B9"/>
<dbReference type="Gene3D" id="3.55.30.10">
    <property type="entry name" value="Hsp33 domain"/>
    <property type="match status" value="1"/>
</dbReference>
<dbReference type="CDD" id="cd00498">
    <property type="entry name" value="Hsp33"/>
    <property type="match status" value="1"/>
</dbReference>
<dbReference type="NCBIfam" id="NF002386">
    <property type="entry name" value="PRK01402.1"/>
    <property type="match status" value="1"/>
</dbReference>
<sequence>MVDPVTDGPVPGDDSVLPFAVEGLDARGRVVTLGAAVDSILHRHDYPPAVSRLLGEAVALTALLGTSLKFSGRFILQTQSDGPVHMLVVDFETPDRIRACARFDRDRVVAASAAGADSPEALLGTGTLAMTVDQGGYTARYQGIVPLDGRSLEEAAHLYFAQSEQIPTRVRLAVTEVLTRDPGRGPRRSWRAGGLLVQFLPESADRVKQRDLAPGDAPEGTVVPPVDEDDAWNEVLSLVGTVEDVELTDPAVPAETLLYRLFHERGVRVFERQPLVERCRCSRERVDDMLKSFTPEERRDMIEGGRIGVTCEFCSSHYDFDPADYDIAD</sequence>
<keyword evidence="1" id="KW-0963">Cytoplasm</keyword>
<protein>
    <submittedName>
        <fullName evidence="6">Molecular chaperone Hsp33</fullName>
    </submittedName>
</protein>
<dbReference type="OrthoDB" id="9793753at2"/>
<dbReference type="PIRSF" id="PIRSF005261">
    <property type="entry name" value="Heat_shock_Hsp33"/>
    <property type="match status" value="1"/>
</dbReference>
<gene>
    <name evidence="6" type="ORF">EDD54_4353</name>
</gene>
<dbReference type="PANTHER" id="PTHR30111">
    <property type="entry name" value="33 KDA CHAPERONIN"/>
    <property type="match status" value="1"/>
</dbReference>
<dbReference type="GO" id="GO:0051082">
    <property type="term" value="F:unfolded protein binding"/>
    <property type="evidence" value="ECO:0007669"/>
    <property type="project" value="InterPro"/>
</dbReference>
<dbReference type="Proteomes" id="UP000294547">
    <property type="component" value="Unassembled WGS sequence"/>
</dbReference>
<dbReference type="EMBL" id="SNXY01000012">
    <property type="protein sequence ID" value="TDP81483.1"/>
    <property type="molecule type" value="Genomic_DNA"/>
</dbReference>
<dbReference type="GO" id="GO:0044183">
    <property type="term" value="F:protein folding chaperone"/>
    <property type="evidence" value="ECO:0007669"/>
    <property type="project" value="TreeGrafter"/>
</dbReference>
<proteinExistence type="predicted"/>
<dbReference type="InterPro" id="IPR016153">
    <property type="entry name" value="Heat_shock_Hsp33_N"/>
</dbReference>
<keyword evidence="3" id="KW-1015">Disulfide bond</keyword>
<evidence type="ECO:0000256" key="3">
    <source>
        <dbReference type="ARBA" id="ARBA00023157"/>
    </source>
</evidence>
<dbReference type="GO" id="GO:0005737">
    <property type="term" value="C:cytoplasm"/>
    <property type="evidence" value="ECO:0007669"/>
    <property type="project" value="InterPro"/>
</dbReference>
<evidence type="ECO:0000313" key="6">
    <source>
        <dbReference type="EMBL" id="TDP81483.1"/>
    </source>
</evidence>
<accession>A0A4R6R6B9</accession>
<dbReference type="SUPFAM" id="SSF118352">
    <property type="entry name" value="HSP33 redox switch-like"/>
    <property type="match status" value="1"/>
</dbReference>
<name>A0A4R6R6B9_9HYPH</name>
<evidence type="ECO:0000256" key="4">
    <source>
        <dbReference type="ARBA" id="ARBA00023186"/>
    </source>
</evidence>
<dbReference type="Pfam" id="PF01430">
    <property type="entry name" value="HSP33"/>
    <property type="match status" value="1"/>
</dbReference>
<keyword evidence="5" id="KW-0676">Redox-active center</keyword>
<dbReference type="InterPro" id="IPR000397">
    <property type="entry name" value="Heat_shock_Hsp33"/>
</dbReference>